<dbReference type="Gene3D" id="3.40.50.150">
    <property type="entry name" value="Vaccinia Virus protein VP39"/>
    <property type="match status" value="1"/>
</dbReference>
<dbReference type="RefSeq" id="WP_344422215.1">
    <property type="nucleotide sequence ID" value="NZ_BAAANN010000018.1"/>
</dbReference>
<feature type="region of interest" description="Disordered" evidence="4">
    <location>
        <begin position="25"/>
        <end position="44"/>
    </location>
</feature>
<dbReference type="InterPro" id="IPR041698">
    <property type="entry name" value="Methyltransf_25"/>
</dbReference>
<proteinExistence type="predicted"/>
<keyword evidence="7" id="KW-1185">Reference proteome</keyword>
<feature type="compositionally biased region" description="Polar residues" evidence="4">
    <location>
        <begin position="1"/>
        <end position="11"/>
    </location>
</feature>
<dbReference type="GO" id="GO:0008168">
    <property type="term" value="F:methyltransferase activity"/>
    <property type="evidence" value="ECO:0007669"/>
    <property type="project" value="UniProtKB-KW"/>
</dbReference>
<dbReference type="Proteomes" id="UP001501116">
    <property type="component" value="Unassembled WGS sequence"/>
</dbReference>
<keyword evidence="1 6" id="KW-0489">Methyltransferase</keyword>
<sequence>MTDTQRNTPGQFSAELERDTTERVLGDRRHGMGHDLPPFDESSWDERYRSRDSIWSGRPNPQLVTEVADLAPGTALDVGCGEGGDAIWLAGQGWQVTGIDFATTALRRAEAHADAAAVGDRVRWVHADLLTWVPETRFDLVSAQFMHLPNPERGVLAARLAAAVAPGGTLLIVGHDFSDVRTSAGRPNLPDLYYTADELAGALEADAWEILAETRPRNASDPEGKEITVRDTVLRARKRASGTPGS</sequence>
<evidence type="ECO:0000313" key="7">
    <source>
        <dbReference type="Proteomes" id="UP001501116"/>
    </source>
</evidence>
<reference evidence="6 7" key="1">
    <citation type="journal article" date="2019" name="Int. J. Syst. Evol. Microbiol.">
        <title>The Global Catalogue of Microorganisms (GCM) 10K type strain sequencing project: providing services to taxonomists for standard genome sequencing and annotation.</title>
        <authorList>
            <consortium name="The Broad Institute Genomics Platform"/>
            <consortium name="The Broad Institute Genome Sequencing Center for Infectious Disease"/>
            <person name="Wu L."/>
            <person name="Ma J."/>
        </authorList>
    </citation>
    <scope>NUCLEOTIDE SEQUENCE [LARGE SCALE GENOMIC DNA]</scope>
    <source>
        <strain evidence="6 7">JCM 14545</strain>
    </source>
</reference>
<name>A0ABN2RE41_9PSEU</name>
<protein>
    <submittedName>
        <fullName evidence="6">Class I SAM-dependent methyltransferase</fullName>
    </submittedName>
</protein>
<evidence type="ECO:0000256" key="4">
    <source>
        <dbReference type="SAM" id="MobiDB-lite"/>
    </source>
</evidence>
<dbReference type="EMBL" id="BAAANN010000018">
    <property type="protein sequence ID" value="GAA1967722.1"/>
    <property type="molecule type" value="Genomic_DNA"/>
</dbReference>
<evidence type="ECO:0000256" key="1">
    <source>
        <dbReference type="ARBA" id="ARBA00022603"/>
    </source>
</evidence>
<evidence type="ECO:0000259" key="5">
    <source>
        <dbReference type="Pfam" id="PF13649"/>
    </source>
</evidence>
<accession>A0ABN2RE41</accession>
<dbReference type="SUPFAM" id="SSF53335">
    <property type="entry name" value="S-adenosyl-L-methionine-dependent methyltransferases"/>
    <property type="match status" value="1"/>
</dbReference>
<dbReference type="InterPro" id="IPR029063">
    <property type="entry name" value="SAM-dependent_MTases_sf"/>
</dbReference>
<dbReference type="CDD" id="cd02440">
    <property type="entry name" value="AdoMet_MTases"/>
    <property type="match status" value="1"/>
</dbReference>
<organism evidence="6 7">
    <name type="scientific">Amycolatopsis minnesotensis</name>
    <dbReference type="NCBI Taxonomy" id="337894"/>
    <lineage>
        <taxon>Bacteria</taxon>
        <taxon>Bacillati</taxon>
        <taxon>Actinomycetota</taxon>
        <taxon>Actinomycetes</taxon>
        <taxon>Pseudonocardiales</taxon>
        <taxon>Pseudonocardiaceae</taxon>
        <taxon>Amycolatopsis</taxon>
    </lineage>
</organism>
<evidence type="ECO:0000313" key="6">
    <source>
        <dbReference type="EMBL" id="GAA1967722.1"/>
    </source>
</evidence>
<keyword evidence="2" id="KW-0808">Transferase</keyword>
<keyword evidence="3" id="KW-0949">S-adenosyl-L-methionine</keyword>
<evidence type="ECO:0000256" key="3">
    <source>
        <dbReference type="ARBA" id="ARBA00022691"/>
    </source>
</evidence>
<dbReference type="GO" id="GO:0032259">
    <property type="term" value="P:methylation"/>
    <property type="evidence" value="ECO:0007669"/>
    <property type="project" value="UniProtKB-KW"/>
</dbReference>
<dbReference type="Pfam" id="PF13649">
    <property type="entry name" value="Methyltransf_25"/>
    <property type="match status" value="1"/>
</dbReference>
<gene>
    <name evidence="6" type="ORF">GCM10009754_45610</name>
</gene>
<comment type="caution">
    <text evidence="6">The sequence shown here is derived from an EMBL/GenBank/DDBJ whole genome shotgun (WGS) entry which is preliminary data.</text>
</comment>
<feature type="domain" description="Methyltransferase" evidence="5">
    <location>
        <begin position="76"/>
        <end position="168"/>
    </location>
</feature>
<dbReference type="PANTHER" id="PTHR43464">
    <property type="entry name" value="METHYLTRANSFERASE"/>
    <property type="match status" value="1"/>
</dbReference>
<feature type="region of interest" description="Disordered" evidence="4">
    <location>
        <begin position="1"/>
        <end position="20"/>
    </location>
</feature>
<evidence type="ECO:0000256" key="2">
    <source>
        <dbReference type="ARBA" id="ARBA00022679"/>
    </source>
</evidence>
<dbReference type="PANTHER" id="PTHR43464:SF19">
    <property type="entry name" value="UBIQUINONE BIOSYNTHESIS O-METHYLTRANSFERASE, MITOCHONDRIAL"/>
    <property type="match status" value="1"/>
</dbReference>